<keyword evidence="1" id="KW-0813">Transport</keyword>
<proteinExistence type="predicted"/>
<dbReference type="GO" id="GO:0046872">
    <property type="term" value="F:metal ion binding"/>
    <property type="evidence" value="ECO:0007669"/>
    <property type="project" value="UniProtKB-KW"/>
</dbReference>
<dbReference type="InterPro" id="IPR003188">
    <property type="entry name" value="PTS_IIA_lac/cel"/>
</dbReference>
<feature type="coiled-coil region" evidence="8">
    <location>
        <begin position="36"/>
        <end position="63"/>
    </location>
</feature>
<keyword evidence="3" id="KW-0808">Transferase</keyword>
<feature type="modified residue" description="Phosphohistidine; by HPr" evidence="7">
    <location>
        <position position="78"/>
    </location>
</feature>
<evidence type="ECO:0000256" key="2">
    <source>
        <dbReference type="ARBA" id="ARBA00022597"/>
    </source>
</evidence>
<evidence type="ECO:0000313" key="9">
    <source>
        <dbReference type="EMBL" id="AKX34227.1"/>
    </source>
</evidence>
<dbReference type="PANTHER" id="PTHR34382">
    <property type="entry name" value="PTS SYSTEM N,N'-DIACETYLCHITOBIOSE-SPECIFIC EIIA COMPONENT"/>
    <property type="match status" value="1"/>
</dbReference>
<keyword evidence="10" id="KW-1185">Reference proteome</keyword>
<comment type="cofactor">
    <cofactor evidence="6">
        <name>Mg(2+)</name>
        <dbReference type="ChEBI" id="CHEBI:18420"/>
    </cofactor>
    <text evidence="6">Binds 1 Mg(2+) ion per trimer.</text>
</comment>
<name>A0A0K1W297_9MOLU</name>
<reference evidence="9 10" key="1">
    <citation type="journal article" date="2015" name="Genome Announc.">
        <title>Complete Genome Sequence of Spiroplasma litorale TN-1T (DSM 21781), a Bacterium Isolated from a Green-Eyed Horsefly (Tabanus nigrovittatus).</title>
        <authorList>
            <person name="Lo W.S."/>
            <person name="Lai Y.C."/>
            <person name="Lien Y.W."/>
            <person name="Wang T.H."/>
            <person name="Kuo C.H."/>
        </authorList>
    </citation>
    <scope>NUCLEOTIDE SEQUENCE [LARGE SCALE GENOMIC DNA]</scope>
    <source>
        <strain evidence="9 10">TN-1</strain>
    </source>
</reference>
<organism evidence="9 10">
    <name type="scientific">Spiroplasma litorale</name>
    <dbReference type="NCBI Taxonomy" id="216942"/>
    <lineage>
        <taxon>Bacteria</taxon>
        <taxon>Bacillati</taxon>
        <taxon>Mycoplasmatota</taxon>
        <taxon>Mollicutes</taxon>
        <taxon>Entomoplasmatales</taxon>
        <taxon>Spiroplasmataceae</taxon>
        <taxon>Spiroplasma</taxon>
    </lineage>
</organism>
<dbReference type="EMBL" id="CP012357">
    <property type="protein sequence ID" value="AKX34227.1"/>
    <property type="molecule type" value="Genomic_DNA"/>
</dbReference>
<protein>
    <submittedName>
        <fullName evidence="9">PTS system, cellobiose-specific IIA component</fullName>
    </submittedName>
</protein>
<dbReference type="Proteomes" id="UP000067476">
    <property type="component" value="Chromosome"/>
</dbReference>
<feature type="active site" description="Tele-phosphohistidine intermediate" evidence="5">
    <location>
        <position position="78"/>
    </location>
</feature>
<keyword evidence="2" id="KW-0762">Sugar transport</keyword>
<dbReference type="SUPFAM" id="SSF46973">
    <property type="entry name" value="Enzyme IIa from lactose specific PTS, IIa-lac"/>
    <property type="match status" value="1"/>
</dbReference>
<dbReference type="RefSeq" id="WP_075058325.1">
    <property type="nucleotide sequence ID" value="NZ_CP012357.1"/>
</dbReference>
<keyword evidence="4" id="KW-0598">Phosphotransferase system</keyword>
<dbReference type="AlphaFoldDB" id="A0A0K1W297"/>
<dbReference type="OrthoDB" id="389577at2"/>
<dbReference type="PANTHER" id="PTHR34382:SF7">
    <property type="entry name" value="PTS SYSTEM N,N'-DIACETYLCHITOBIOSE-SPECIFIC EIIA COMPONENT"/>
    <property type="match status" value="1"/>
</dbReference>
<dbReference type="GO" id="GO:0016740">
    <property type="term" value="F:transferase activity"/>
    <property type="evidence" value="ECO:0007669"/>
    <property type="project" value="UniProtKB-KW"/>
</dbReference>
<dbReference type="Gene3D" id="1.20.58.80">
    <property type="entry name" value="Phosphotransferase system, lactose/cellobiose-type IIA subunit"/>
    <property type="match status" value="1"/>
</dbReference>
<evidence type="ECO:0000256" key="7">
    <source>
        <dbReference type="PROSITE-ProRule" id="PRU00418"/>
    </source>
</evidence>
<dbReference type="STRING" id="216942.SLITO_v1c05930"/>
<feature type="binding site" evidence="6">
    <location>
        <position position="81"/>
    </location>
    <ligand>
        <name>Mg(2+)</name>
        <dbReference type="ChEBI" id="CHEBI:18420"/>
        <note>ligand shared between all trimeric partners</note>
    </ligand>
</feature>
<dbReference type="Pfam" id="PF02255">
    <property type="entry name" value="PTS_IIA"/>
    <property type="match status" value="1"/>
</dbReference>
<sequence>MKQINWEEISMNIISLVGEAKSNAIIAIDEAENFKFDIAEKLIEDAENLMIEAEQEHMEVISQEANGIDHPFKLLFVHAEDQMLSTQTLIIMAKKFIKVYKLISKK</sequence>
<dbReference type="PROSITE" id="PS51095">
    <property type="entry name" value="PTS_EIIA_TYPE_3"/>
    <property type="match status" value="1"/>
</dbReference>
<keyword evidence="6" id="KW-0460">Magnesium</keyword>
<keyword evidence="8" id="KW-0175">Coiled coil</keyword>
<gene>
    <name evidence="9" type="primary">celC</name>
    <name evidence="9" type="ORF">SLITO_v1c05930</name>
</gene>
<dbReference type="PIRSF" id="PIRSF000699">
    <property type="entry name" value="PTS_IILac_III"/>
    <property type="match status" value="1"/>
</dbReference>
<dbReference type="GO" id="GO:0009401">
    <property type="term" value="P:phosphoenolpyruvate-dependent sugar phosphotransferase system"/>
    <property type="evidence" value="ECO:0007669"/>
    <property type="project" value="UniProtKB-KW"/>
</dbReference>
<dbReference type="InterPro" id="IPR036542">
    <property type="entry name" value="PTS_IIA_lac/cel_sf"/>
</dbReference>
<accession>A0A0K1W297</accession>
<evidence type="ECO:0000256" key="3">
    <source>
        <dbReference type="ARBA" id="ARBA00022679"/>
    </source>
</evidence>
<dbReference type="PATRIC" id="fig|216942.3.peg.600"/>
<evidence type="ECO:0000256" key="5">
    <source>
        <dbReference type="PIRSR" id="PIRSR000699-1"/>
    </source>
</evidence>
<keyword evidence="6" id="KW-0479">Metal-binding</keyword>
<evidence type="ECO:0000313" key="10">
    <source>
        <dbReference type="Proteomes" id="UP000067476"/>
    </source>
</evidence>
<evidence type="ECO:0000256" key="4">
    <source>
        <dbReference type="ARBA" id="ARBA00022683"/>
    </source>
</evidence>
<evidence type="ECO:0000256" key="6">
    <source>
        <dbReference type="PIRSR" id="PIRSR000699-2"/>
    </source>
</evidence>
<dbReference type="KEGG" id="sll:SLITO_v1c05930"/>
<evidence type="ECO:0000256" key="1">
    <source>
        <dbReference type="ARBA" id="ARBA00022448"/>
    </source>
</evidence>
<evidence type="ECO:0000256" key="8">
    <source>
        <dbReference type="SAM" id="Coils"/>
    </source>
</evidence>